<feature type="transmembrane region" description="Helical" evidence="2">
    <location>
        <begin position="257"/>
        <end position="279"/>
    </location>
</feature>
<feature type="compositionally biased region" description="Basic and acidic residues" evidence="1">
    <location>
        <begin position="447"/>
        <end position="466"/>
    </location>
</feature>
<accession>A0A2P6NR58</accession>
<evidence type="ECO:0000256" key="2">
    <source>
        <dbReference type="SAM" id="Phobius"/>
    </source>
</evidence>
<feature type="transmembrane region" description="Helical" evidence="2">
    <location>
        <begin position="399"/>
        <end position="429"/>
    </location>
</feature>
<dbReference type="EMBL" id="MDYQ01000031">
    <property type="protein sequence ID" value="PRP86452.1"/>
    <property type="molecule type" value="Genomic_DNA"/>
</dbReference>
<evidence type="ECO:0000313" key="4">
    <source>
        <dbReference type="Proteomes" id="UP000241769"/>
    </source>
</evidence>
<keyword evidence="2" id="KW-0812">Transmembrane</keyword>
<comment type="caution">
    <text evidence="3">The sequence shown here is derived from an EMBL/GenBank/DDBJ whole genome shotgun (WGS) entry which is preliminary data.</text>
</comment>
<feature type="region of interest" description="Disordered" evidence="1">
    <location>
        <begin position="443"/>
        <end position="466"/>
    </location>
</feature>
<name>A0A2P6NR58_9EUKA</name>
<feature type="transmembrane region" description="Helical" evidence="2">
    <location>
        <begin position="6"/>
        <end position="29"/>
    </location>
</feature>
<sequence>MVNKILFVRILKGLVVTLLFIGAGILALANLTLPMYLRANAFGPGNDGMAIPWNSEPMRYSLTSNATTDVSWYHWDQKNHSSALTICLSPNTTGPITLWTSGPAGMLSDTELDHPVRIPLDANNCSSTMTHCRGTVYFGFNVTHRARDDQLTQVFLSLMYTSTNRTCTLPLLLSTDRVRPFCFLLLLSSLVGIGITTFFISFLWYRLDKWCPEAAAKTERTPLLLSKIDTKVMGQIEENTQCEREDTGQLTRWHLKYIALETTLAFISTMCFTLLITWLRWKDRDGVILPELLTALVPTIILNSVIGWVFNTAFVSYRIRERKKNLTPLRGSSCGSLCRYLPDSDWFIRGKGFTYVIVRILKNILVGLLWSIIAIIPAVIIPILVLSQLPERQRSLLPIYGALFVAVPAGFTTLWQLPLFITMAMIAAWEKQQECIRGKVHGQHSSARREQEKHPDGQSKPSTEERIEEVAVETTAKGYDEAASLCDLTYLCSGTCC</sequence>
<proteinExistence type="predicted"/>
<keyword evidence="2" id="KW-1133">Transmembrane helix</keyword>
<feature type="transmembrane region" description="Helical" evidence="2">
    <location>
        <begin position="364"/>
        <end position="387"/>
    </location>
</feature>
<feature type="transmembrane region" description="Helical" evidence="2">
    <location>
        <begin position="181"/>
        <end position="205"/>
    </location>
</feature>
<keyword evidence="2" id="KW-0472">Membrane</keyword>
<protein>
    <submittedName>
        <fullName evidence="3">Uncharacterized protein</fullName>
    </submittedName>
</protein>
<evidence type="ECO:0000256" key="1">
    <source>
        <dbReference type="SAM" id="MobiDB-lite"/>
    </source>
</evidence>
<dbReference type="Proteomes" id="UP000241769">
    <property type="component" value="Unassembled WGS sequence"/>
</dbReference>
<organism evidence="3 4">
    <name type="scientific">Planoprotostelium fungivorum</name>
    <dbReference type="NCBI Taxonomy" id="1890364"/>
    <lineage>
        <taxon>Eukaryota</taxon>
        <taxon>Amoebozoa</taxon>
        <taxon>Evosea</taxon>
        <taxon>Variosea</taxon>
        <taxon>Cavosteliida</taxon>
        <taxon>Cavosteliaceae</taxon>
        <taxon>Planoprotostelium</taxon>
    </lineage>
</organism>
<feature type="transmembrane region" description="Helical" evidence="2">
    <location>
        <begin position="291"/>
        <end position="310"/>
    </location>
</feature>
<evidence type="ECO:0000313" key="3">
    <source>
        <dbReference type="EMBL" id="PRP86452.1"/>
    </source>
</evidence>
<keyword evidence="4" id="KW-1185">Reference proteome</keyword>
<gene>
    <name evidence="3" type="ORF">PROFUN_05371</name>
</gene>
<reference evidence="3 4" key="1">
    <citation type="journal article" date="2018" name="Genome Biol. Evol.">
        <title>Multiple Roots of Fruiting Body Formation in Amoebozoa.</title>
        <authorList>
            <person name="Hillmann F."/>
            <person name="Forbes G."/>
            <person name="Novohradska S."/>
            <person name="Ferling I."/>
            <person name="Riege K."/>
            <person name="Groth M."/>
            <person name="Westermann M."/>
            <person name="Marz M."/>
            <person name="Spaller T."/>
            <person name="Winckler T."/>
            <person name="Schaap P."/>
            <person name="Glockner G."/>
        </authorList>
    </citation>
    <scope>NUCLEOTIDE SEQUENCE [LARGE SCALE GENOMIC DNA]</scope>
    <source>
        <strain evidence="3 4">Jena</strain>
    </source>
</reference>
<dbReference type="AlphaFoldDB" id="A0A2P6NR58"/>
<dbReference type="InParanoid" id="A0A2P6NR58"/>